<gene>
    <name evidence="1" type="ORF">GCM10007977_025030</name>
</gene>
<evidence type="ECO:0008006" key="3">
    <source>
        <dbReference type="Google" id="ProtNLM"/>
    </source>
</evidence>
<accession>A0A917THS1</accession>
<keyword evidence="2" id="KW-1185">Reference proteome</keyword>
<protein>
    <recommendedName>
        <fullName evidence="3">HTH iclR-type domain-containing protein</fullName>
    </recommendedName>
</protein>
<organism evidence="1 2">
    <name type="scientific">Dactylosporangium sucinum</name>
    <dbReference type="NCBI Taxonomy" id="1424081"/>
    <lineage>
        <taxon>Bacteria</taxon>
        <taxon>Bacillati</taxon>
        <taxon>Actinomycetota</taxon>
        <taxon>Actinomycetes</taxon>
        <taxon>Micromonosporales</taxon>
        <taxon>Micromonosporaceae</taxon>
        <taxon>Dactylosporangium</taxon>
    </lineage>
</organism>
<sequence length="362" mass="40227">MDGEHEDKLLGRGFDLFRELIDFDGVEVTRDIHLEGHTASDDVWLVRVRGRRAPARIVVLAFRRFAPRFVDALTGGLSGVLRQHHNEPVIIVAPWLSRRSRELLQQHRINYLDLTGNVWVRMADPPLVLHTHGADHDPHPGEQPRRGLQGKLVNGIVRALVDAAPPYRMSELAAVTGASPAYVSRTLDALDQERLIERARNRLVVDVDWEQLLRERARSYALTSTNRARPAIARRGLPHLLDTLRAAGASDAVVTGSTAVQRYVRIAAPAQLALYVPDFAEAAMALDLMPAERGANVLLLKPAHPSQLDRPEVGDGLRYAGISQLALDCLGGNGRLPEEGEALLAWMREHTTQWRRSGLDQL</sequence>
<dbReference type="InterPro" id="IPR036388">
    <property type="entry name" value="WH-like_DNA-bd_sf"/>
</dbReference>
<dbReference type="SUPFAM" id="SSF46785">
    <property type="entry name" value="Winged helix' DNA-binding domain"/>
    <property type="match status" value="1"/>
</dbReference>
<dbReference type="Proteomes" id="UP000642070">
    <property type="component" value="Unassembled WGS sequence"/>
</dbReference>
<evidence type="ECO:0000313" key="2">
    <source>
        <dbReference type="Proteomes" id="UP000642070"/>
    </source>
</evidence>
<name>A0A917THS1_9ACTN</name>
<reference evidence="1" key="2">
    <citation type="submission" date="2020-09" db="EMBL/GenBank/DDBJ databases">
        <authorList>
            <person name="Sun Q."/>
            <person name="Ohkuma M."/>
        </authorList>
    </citation>
    <scope>NUCLEOTIDE SEQUENCE</scope>
    <source>
        <strain evidence="1">JCM 19831</strain>
    </source>
</reference>
<comment type="caution">
    <text evidence="1">The sequence shown here is derived from an EMBL/GenBank/DDBJ whole genome shotgun (WGS) entry which is preliminary data.</text>
</comment>
<reference evidence="1" key="1">
    <citation type="journal article" date="2014" name="Int. J. Syst. Evol. Microbiol.">
        <title>Complete genome sequence of Corynebacterium casei LMG S-19264T (=DSM 44701T), isolated from a smear-ripened cheese.</title>
        <authorList>
            <consortium name="US DOE Joint Genome Institute (JGI-PGF)"/>
            <person name="Walter F."/>
            <person name="Albersmeier A."/>
            <person name="Kalinowski J."/>
            <person name="Ruckert C."/>
        </authorList>
    </citation>
    <scope>NUCLEOTIDE SEQUENCE</scope>
    <source>
        <strain evidence="1">JCM 19831</strain>
    </source>
</reference>
<dbReference type="InterPro" id="IPR036390">
    <property type="entry name" value="WH_DNA-bd_sf"/>
</dbReference>
<dbReference type="Gene3D" id="1.10.10.10">
    <property type="entry name" value="Winged helix-like DNA-binding domain superfamily/Winged helix DNA-binding domain"/>
    <property type="match status" value="1"/>
</dbReference>
<dbReference type="AlphaFoldDB" id="A0A917THS1"/>
<proteinExistence type="predicted"/>
<dbReference type="RefSeq" id="WP_190249952.1">
    <property type="nucleotide sequence ID" value="NZ_BMPI01000010.1"/>
</dbReference>
<evidence type="ECO:0000313" key="1">
    <source>
        <dbReference type="EMBL" id="GGM22825.1"/>
    </source>
</evidence>
<dbReference type="EMBL" id="BMPI01000010">
    <property type="protein sequence ID" value="GGM22825.1"/>
    <property type="molecule type" value="Genomic_DNA"/>
</dbReference>